<dbReference type="Proteomes" id="UP001500668">
    <property type="component" value="Unassembled WGS sequence"/>
</dbReference>
<dbReference type="EMBL" id="BAAACA010000009">
    <property type="protein sequence ID" value="GAA0588924.1"/>
    <property type="molecule type" value="Genomic_DNA"/>
</dbReference>
<evidence type="ECO:0000313" key="2">
    <source>
        <dbReference type="EMBL" id="GAA0588924.1"/>
    </source>
</evidence>
<name>A0ABP3QH95_9ACTN</name>
<proteinExistence type="predicted"/>
<reference evidence="3" key="1">
    <citation type="journal article" date="2019" name="Int. J. Syst. Evol. Microbiol.">
        <title>The Global Catalogue of Microorganisms (GCM) 10K type strain sequencing project: providing services to taxonomists for standard genome sequencing and annotation.</title>
        <authorList>
            <consortium name="The Broad Institute Genomics Platform"/>
            <consortium name="The Broad Institute Genome Sequencing Center for Infectious Disease"/>
            <person name="Wu L."/>
            <person name="Ma J."/>
        </authorList>
    </citation>
    <scope>NUCLEOTIDE SEQUENCE [LARGE SCALE GENOMIC DNA]</scope>
    <source>
        <strain evidence="3">JCM 5067</strain>
    </source>
</reference>
<accession>A0ABP3QH95</accession>
<comment type="caution">
    <text evidence="2">The sequence shown here is derived from an EMBL/GenBank/DDBJ whole genome shotgun (WGS) entry which is preliminary data.</text>
</comment>
<protein>
    <submittedName>
        <fullName evidence="2">Uncharacterized protein</fullName>
    </submittedName>
</protein>
<evidence type="ECO:0000313" key="3">
    <source>
        <dbReference type="Proteomes" id="UP001500668"/>
    </source>
</evidence>
<sequence length="165" mass="16865">MAGGTNLMTDPVTVGAITAVLVRWAQHTAGVAVDGIVGDRARSVWDAVAQRFRGDPQADGALRRLGDQPGNTNRRAAVADHLEELMAADAEFARTLAALVAAEREGRTQGSRVENSGAAVVGGGSVDIRGGGIAAGRDVTVSGFFQQRTTDGQEPPGADSGRTAG</sequence>
<keyword evidence="3" id="KW-1185">Reference proteome</keyword>
<gene>
    <name evidence="2" type="ORF">GCM10010394_17810</name>
</gene>
<feature type="region of interest" description="Disordered" evidence="1">
    <location>
        <begin position="144"/>
        <end position="165"/>
    </location>
</feature>
<organism evidence="2 3">
    <name type="scientific">Streptomyces crystallinus</name>
    <dbReference type="NCBI Taxonomy" id="68191"/>
    <lineage>
        <taxon>Bacteria</taxon>
        <taxon>Bacillati</taxon>
        <taxon>Actinomycetota</taxon>
        <taxon>Actinomycetes</taxon>
        <taxon>Kitasatosporales</taxon>
        <taxon>Streptomycetaceae</taxon>
        <taxon>Streptomyces</taxon>
    </lineage>
</organism>
<evidence type="ECO:0000256" key="1">
    <source>
        <dbReference type="SAM" id="MobiDB-lite"/>
    </source>
</evidence>